<organism evidence="2 3">
    <name type="scientific">Schizophyllum amplum</name>
    <dbReference type="NCBI Taxonomy" id="97359"/>
    <lineage>
        <taxon>Eukaryota</taxon>
        <taxon>Fungi</taxon>
        <taxon>Dikarya</taxon>
        <taxon>Basidiomycota</taxon>
        <taxon>Agaricomycotina</taxon>
        <taxon>Agaricomycetes</taxon>
        <taxon>Agaricomycetidae</taxon>
        <taxon>Agaricales</taxon>
        <taxon>Schizophyllaceae</taxon>
        <taxon>Schizophyllum</taxon>
    </lineage>
</organism>
<accession>A0A550BXJ4</accession>
<dbReference type="Proteomes" id="UP000320762">
    <property type="component" value="Unassembled WGS sequence"/>
</dbReference>
<dbReference type="EMBL" id="VDMD01000050">
    <property type="protein sequence ID" value="TRM57243.1"/>
    <property type="molecule type" value="Genomic_DNA"/>
</dbReference>
<evidence type="ECO:0000313" key="3">
    <source>
        <dbReference type="Proteomes" id="UP000320762"/>
    </source>
</evidence>
<reference evidence="2 3" key="1">
    <citation type="journal article" date="2019" name="New Phytol.">
        <title>Comparative genomics reveals unique wood-decay strategies and fruiting body development in the Schizophyllaceae.</title>
        <authorList>
            <person name="Almasi E."/>
            <person name="Sahu N."/>
            <person name="Krizsan K."/>
            <person name="Balint B."/>
            <person name="Kovacs G.M."/>
            <person name="Kiss B."/>
            <person name="Cseklye J."/>
            <person name="Drula E."/>
            <person name="Henrissat B."/>
            <person name="Nagy I."/>
            <person name="Chovatia M."/>
            <person name="Adam C."/>
            <person name="LaButti K."/>
            <person name="Lipzen A."/>
            <person name="Riley R."/>
            <person name="Grigoriev I.V."/>
            <person name="Nagy L.G."/>
        </authorList>
    </citation>
    <scope>NUCLEOTIDE SEQUENCE [LARGE SCALE GENOMIC DNA]</scope>
    <source>
        <strain evidence="2 3">NL-1724</strain>
    </source>
</reference>
<protein>
    <submittedName>
        <fullName evidence="2">Uncharacterized protein</fullName>
    </submittedName>
</protein>
<feature type="compositionally biased region" description="Low complexity" evidence="1">
    <location>
        <begin position="321"/>
        <end position="332"/>
    </location>
</feature>
<comment type="caution">
    <text evidence="2">The sequence shown here is derived from an EMBL/GenBank/DDBJ whole genome shotgun (WGS) entry which is preliminary data.</text>
</comment>
<evidence type="ECO:0000313" key="2">
    <source>
        <dbReference type="EMBL" id="TRM57243.1"/>
    </source>
</evidence>
<keyword evidence="3" id="KW-1185">Reference proteome</keyword>
<sequence>MASVVVGMGAGVEGVGYGAGGAGLGNKETGLGVESSGAARTKKGSKKEREAQMDLKAREWLKENDPEVADAPSAKDLRYAREQVQEFEMQEMLRERREAKALGAAIAEALAIVDPRSFGADISNTADEQQSDGFMVKRVAPQSAAVEMWPEGANSLLVGNAGTEASADNSTVELPTFGASSEKRFTKAELAGKVDITKHADTLLHVYRRNFVYSQLYRENIDRLDRLSQDDAYMRDRGYIMTESQMAYNKKGKDQDPLCAYACSTRWLGRGLLLSRRRLRRRPLRPRRTLTPRRSLATRRALRPTMRTLTPRWTSRNTRWTSKTTSGSPTTSRKSRRLAYDAGVVLQLHARSAGSESYSRSFSLWAFGHCLGWF</sequence>
<proteinExistence type="predicted"/>
<evidence type="ECO:0000256" key="1">
    <source>
        <dbReference type="SAM" id="MobiDB-lite"/>
    </source>
</evidence>
<feature type="region of interest" description="Disordered" evidence="1">
    <location>
        <begin position="313"/>
        <end position="335"/>
    </location>
</feature>
<name>A0A550BXJ4_9AGAR</name>
<feature type="region of interest" description="Disordered" evidence="1">
    <location>
        <begin position="26"/>
        <end position="52"/>
    </location>
</feature>
<dbReference type="AlphaFoldDB" id="A0A550BXJ4"/>
<gene>
    <name evidence="2" type="ORF">BD626DRAFT_222290</name>
</gene>